<dbReference type="Proteomes" id="UP000683360">
    <property type="component" value="Unassembled WGS sequence"/>
</dbReference>
<dbReference type="EMBL" id="CAJPWZ010002763">
    <property type="protein sequence ID" value="CAG2245264.1"/>
    <property type="molecule type" value="Genomic_DNA"/>
</dbReference>
<evidence type="ECO:0000313" key="2">
    <source>
        <dbReference type="EMBL" id="CAG2245264.1"/>
    </source>
</evidence>
<accession>A0A8S3UR87</accession>
<sequence length="180" mass="20213">MSKLCVVVCGCLFLLLKGISTLELNSYSACYGILHENFLKPSCSTGEKMAVVGLSSLAKEISTSCPIQIVAVNASTDRCCEYNPIDCIIRYEGSTYRAYYQKCNGNTECSIQVSWVPTTTCNQTVYLARTNYMKMDYYCISNQGLNPCSSLNTKRQQSFPVEPWIPFILSNRIFILHMLN</sequence>
<keyword evidence="3" id="KW-1185">Reference proteome</keyword>
<protein>
    <recommendedName>
        <fullName evidence="4">SUEL-type lectin domain-containing protein</fullName>
    </recommendedName>
</protein>
<dbReference type="OrthoDB" id="6154580at2759"/>
<dbReference type="CDD" id="cd22823">
    <property type="entry name" value="Gal_Rha_Lectin"/>
    <property type="match status" value="1"/>
</dbReference>
<organism evidence="2 3">
    <name type="scientific">Mytilus edulis</name>
    <name type="common">Blue mussel</name>
    <dbReference type="NCBI Taxonomy" id="6550"/>
    <lineage>
        <taxon>Eukaryota</taxon>
        <taxon>Metazoa</taxon>
        <taxon>Spiralia</taxon>
        <taxon>Lophotrochozoa</taxon>
        <taxon>Mollusca</taxon>
        <taxon>Bivalvia</taxon>
        <taxon>Autobranchia</taxon>
        <taxon>Pteriomorphia</taxon>
        <taxon>Mytilida</taxon>
        <taxon>Mytiloidea</taxon>
        <taxon>Mytilidae</taxon>
        <taxon>Mytilinae</taxon>
        <taxon>Mytilus</taxon>
    </lineage>
</organism>
<comment type="caution">
    <text evidence="2">The sequence shown here is derived from an EMBL/GenBank/DDBJ whole genome shotgun (WGS) entry which is preliminary data.</text>
</comment>
<keyword evidence="1" id="KW-0732">Signal</keyword>
<dbReference type="AlphaFoldDB" id="A0A8S3UR87"/>
<evidence type="ECO:0000256" key="1">
    <source>
        <dbReference type="SAM" id="SignalP"/>
    </source>
</evidence>
<name>A0A8S3UR87_MYTED</name>
<feature type="signal peptide" evidence="1">
    <location>
        <begin position="1"/>
        <end position="21"/>
    </location>
</feature>
<gene>
    <name evidence="2" type="ORF">MEDL_57261</name>
</gene>
<evidence type="ECO:0008006" key="4">
    <source>
        <dbReference type="Google" id="ProtNLM"/>
    </source>
</evidence>
<evidence type="ECO:0000313" key="3">
    <source>
        <dbReference type="Proteomes" id="UP000683360"/>
    </source>
</evidence>
<proteinExistence type="predicted"/>
<reference evidence="2" key="1">
    <citation type="submission" date="2021-03" db="EMBL/GenBank/DDBJ databases">
        <authorList>
            <person name="Bekaert M."/>
        </authorList>
    </citation>
    <scope>NUCLEOTIDE SEQUENCE</scope>
</reference>
<feature type="chain" id="PRO_5035927510" description="SUEL-type lectin domain-containing protein" evidence="1">
    <location>
        <begin position="22"/>
        <end position="180"/>
    </location>
</feature>